<proteinExistence type="predicted"/>
<evidence type="ECO:0000313" key="1">
    <source>
        <dbReference type="EMBL" id="MFC5431765.1"/>
    </source>
</evidence>
<dbReference type="Proteomes" id="UP001596103">
    <property type="component" value="Unassembled WGS sequence"/>
</dbReference>
<dbReference type="RefSeq" id="WP_377715245.1">
    <property type="nucleotide sequence ID" value="NZ_JBHSMP010000038.1"/>
</dbReference>
<comment type="caution">
    <text evidence="1">The sequence shown here is derived from an EMBL/GenBank/DDBJ whole genome shotgun (WGS) entry which is preliminary data.</text>
</comment>
<gene>
    <name evidence="1" type="ORF">ACFPTO_23660</name>
</gene>
<keyword evidence="2" id="KW-1185">Reference proteome</keyword>
<protein>
    <submittedName>
        <fullName evidence="1">Uncharacterized protein</fullName>
    </submittedName>
</protein>
<dbReference type="EMBL" id="JBHSMP010000038">
    <property type="protein sequence ID" value="MFC5431765.1"/>
    <property type="molecule type" value="Genomic_DNA"/>
</dbReference>
<accession>A0ABW0JFV7</accession>
<evidence type="ECO:0000313" key="2">
    <source>
        <dbReference type="Proteomes" id="UP001596103"/>
    </source>
</evidence>
<organism evidence="1 2">
    <name type="scientific">Paraburkholderia denitrificans</name>
    <dbReference type="NCBI Taxonomy" id="694025"/>
    <lineage>
        <taxon>Bacteria</taxon>
        <taxon>Pseudomonadati</taxon>
        <taxon>Pseudomonadota</taxon>
        <taxon>Betaproteobacteria</taxon>
        <taxon>Burkholderiales</taxon>
        <taxon>Burkholderiaceae</taxon>
        <taxon>Paraburkholderia</taxon>
    </lineage>
</organism>
<name>A0ABW0JFV7_9BURK</name>
<reference evidence="2" key="1">
    <citation type="journal article" date="2019" name="Int. J. Syst. Evol. Microbiol.">
        <title>The Global Catalogue of Microorganisms (GCM) 10K type strain sequencing project: providing services to taxonomists for standard genome sequencing and annotation.</title>
        <authorList>
            <consortium name="The Broad Institute Genomics Platform"/>
            <consortium name="The Broad Institute Genome Sequencing Center for Infectious Disease"/>
            <person name="Wu L."/>
            <person name="Ma J."/>
        </authorList>
    </citation>
    <scope>NUCLEOTIDE SEQUENCE [LARGE SCALE GENOMIC DNA]</scope>
    <source>
        <strain evidence="2">CCUG 56042</strain>
    </source>
</reference>
<sequence length="62" mass="6893">MDTTPLHIFQSSQRTAMSGRVLNISEAKPAATASICDPKQYEALNTNFKLQLADGRHTQERC</sequence>